<reference evidence="1" key="2">
    <citation type="journal article" date="2015" name="Fish Shellfish Immunol.">
        <title>Early steps in the European eel (Anguilla anguilla)-Vibrio vulnificus interaction in the gills: Role of the RtxA13 toxin.</title>
        <authorList>
            <person name="Callol A."/>
            <person name="Pajuelo D."/>
            <person name="Ebbesson L."/>
            <person name="Teles M."/>
            <person name="MacKenzie S."/>
            <person name="Amaro C."/>
        </authorList>
    </citation>
    <scope>NUCLEOTIDE SEQUENCE</scope>
</reference>
<dbReference type="AlphaFoldDB" id="A0A0E9R1Y8"/>
<sequence length="67" mass="8390">MCYFQRKRFFFNFIVKHSLSDAQSSLIRSLPLLLWYTDHLFWVQPRTYNSLNFNICFFWKYPLPFQQ</sequence>
<proteinExistence type="predicted"/>
<organism evidence="1">
    <name type="scientific">Anguilla anguilla</name>
    <name type="common">European freshwater eel</name>
    <name type="synonym">Muraena anguilla</name>
    <dbReference type="NCBI Taxonomy" id="7936"/>
    <lineage>
        <taxon>Eukaryota</taxon>
        <taxon>Metazoa</taxon>
        <taxon>Chordata</taxon>
        <taxon>Craniata</taxon>
        <taxon>Vertebrata</taxon>
        <taxon>Euteleostomi</taxon>
        <taxon>Actinopterygii</taxon>
        <taxon>Neopterygii</taxon>
        <taxon>Teleostei</taxon>
        <taxon>Anguilliformes</taxon>
        <taxon>Anguillidae</taxon>
        <taxon>Anguilla</taxon>
    </lineage>
</organism>
<reference evidence="1" key="1">
    <citation type="submission" date="2014-11" db="EMBL/GenBank/DDBJ databases">
        <authorList>
            <person name="Amaro Gonzalez C."/>
        </authorList>
    </citation>
    <scope>NUCLEOTIDE SEQUENCE</scope>
</reference>
<name>A0A0E9R1Y8_ANGAN</name>
<evidence type="ECO:0000313" key="1">
    <source>
        <dbReference type="EMBL" id="JAH22495.1"/>
    </source>
</evidence>
<dbReference type="EMBL" id="GBXM01086082">
    <property type="protein sequence ID" value="JAH22495.1"/>
    <property type="molecule type" value="Transcribed_RNA"/>
</dbReference>
<accession>A0A0E9R1Y8</accession>
<protein>
    <submittedName>
        <fullName evidence="1">Uncharacterized protein</fullName>
    </submittedName>
</protein>